<dbReference type="NCBIfam" id="TIGR01764">
    <property type="entry name" value="excise"/>
    <property type="match status" value="1"/>
</dbReference>
<dbReference type="InterPro" id="IPR009061">
    <property type="entry name" value="DNA-bd_dom_put_sf"/>
</dbReference>
<dbReference type="InterPro" id="IPR010093">
    <property type="entry name" value="SinI_DNA-bd"/>
</dbReference>
<organism evidence="2 3">
    <name type="scientific">Kibdelosporangium banguiense</name>
    <dbReference type="NCBI Taxonomy" id="1365924"/>
    <lineage>
        <taxon>Bacteria</taxon>
        <taxon>Bacillati</taxon>
        <taxon>Actinomycetota</taxon>
        <taxon>Actinomycetes</taxon>
        <taxon>Pseudonocardiales</taxon>
        <taxon>Pseudonocardiaceae</taxon>
        <taxon>Kibdelosporangium</taxon>
    </lineage>
</organism>
<dbReference type="RefSeq" id="WP_209636242.1">
    <property type="nucleotide sequence ID" value="NZ_JAGINW010000001.1"/>
</dbReference>
<accession>A0ABS4TAE0</accession>
<name>A0ABS4TAE0_9PSEU</name>
<reference evidence="2 3" key="1">
    <citation type="submission" date="2021-03" db="EMBL/GenBank/DDBJ databases">
        <title>Sequencing the genomes of 1000 actinobacteria strains.</title>
        <authorList>
            <person name="Klenk H.-P."/>
        </authorList>
    </citation>
    <scope>NUCLEOTIDE SEQUENCE [LARGE SCALE GENOMIC DNA]</scope>
    <source>
        <strain evidence="2 3">DSM 46670</strain>
    </source>
</reference>
<feature type="domain" description="Helix-turn-helix" evidence="1">
    <location>
        <begin position="76"/>
        <end position="121"/>
    </location>
</feature>
<gene>
    <name evidence="2" type="ORF">JOF56_001775</name>
</gene>
<protein>
    <submittedName>
        <fullName evidence="2">Excisionase family DNA binding protein</fullName>
    </submittedName>
</protein>
<evidence type="ECO:0000259" key="1">
    <source>
        <dbReference type="Pfam" id="PF12728"/>
    </source>
</evidence>
<dbReference type="InterPro" id="IPR041657">
    <property type="entry name" value="HTH_17"/>
</dbReference>
<dbReference type="Pfam" id="PF12728">
    <property type="entry name" value="HTH_17"/>
    <property type="match status" value="1"/>
</dbReference>
<keyword evidence="3" id="KW-1185">Reference proteome</keyword>
<sequence length="127" mass="14252">MSDEDIPAATRLLARAILAELGHLLTAIREVRAEVHDRPQRRREAAAQTWAQRNQEVVVKEAPTKTTTADPKSVNTKRAAEMLGIPRNSVSRLIRIGELSAIKLGRYRVIPIEEIDRILAQAQRRTA</sequence>
<evidence type="ECO:0000313" key="3">
    <source>
        <dbReference type="Proteomes" id="UP001519332"/>
    </source>
</evidence>
<evidence type="ECO:0000313" key="2">
    <source>
        <dbReference type="EMBL" id="MBP2321390.1"/>
    </source>
</evidence>
<proteinExistence type="predicted"/>
<dbReference type="EMBL" id="JAGINW010000001">
    <property type="protein sequence ID" value="MBP2321390.1"/>
    <property type="molecule type" value="Genomic_DNA"/>
</dbReference>
<dbReference type="SUPFAM" id="SSF46955">
    <property type="entry name" value="Putative DNA-binding domain"/>
    <property type="match status" value="1"/>
</dbReference>
<dbReference type="Proteomes" id="UP001519332">
    <property type="component" value="Unassembled WGS sequence"/>
</dbReference>
<comment type="caution">
    <text evidence="2">The sequence shown here is derived from an EMBL/GenBank/DDBJ whole genome shotgun (WGS) entry which is preliminary data.</text>
</comment>